<feature type="transmembrane region" description="Helical" evidence="1">
    <location>
        <begin position="340"/>
        <end position="362"/>
    </location>
</feature>
<dbReference type="AlphaFoldDB" id="A0A7W6IDP7"/>
<gene>
    <name evidence="3" type="ORF">GGR34_001232</name>
</gene>
<dbReference type="PANTHER" id="PTHR23028:SF53">
    <property type="entry name" value="ACYL_TRANSF_3 DOMAIN-CONTAINING PROTEIN"/>
    <property type="match status" value="1"/>
</dbReference>
<keyword evidence="4" id="KW-1185">Reference proteome</keyword>
<dbReference type="GO" id="GO:0016747">
    <property type="term" value="F:acyltransferase activity, transferring groups other than amino-acyl groups"/>
    <property type="evidence" value="ECO:0007669"/>
    <property type="project" value="InterPro"/>
</dbReference>
<sequence>MKGLEPPAEGKAGSHWPFLDLLRFGAALLVLIGHTRGLVFVSFQDIAQAGLATKAFYFLTGIHREGVAIFFAVSGFLVGGAAWRAIRDGRFTARTYFASRFARIYIVLLPALALTVLLDWIGRTYLIDTRFFSERPLEPIDVTSHWSWGQMACNVAAVQGIFCKPLGPNPPLWSLGYEWVFYLLAPVLFGLCLAKIPRAAKVAAVALLFVAMSHFAGGMLRWVPWLAIWLGGAFAAQVARERDLPILVGLLGLGAVMAGFVLSRLQIVPVYGTDLMVGLGAGLAIANRRLLSWCPLRGPVRTGADFSYSLYLIHVPVAVLAGGMLERLGGPSVLAPPGPVAYAVFAALLGAALATAFLFSLVTERHTDRLRRLLVGRRALTATMPKPA</sequence>
<dbReference type="PANTHER" id="PTHR23028">
    <property type="entry name" value="ACETYLTRANSFERASE"/>
    <property type="match status" value="1"/>
</dbReference>
<dbReference type="EMBL" id="JACIDC010000003">
    <property type="protein sequence ID" value="MBB4039590.1"/>
    <property type="molecule type" value="Genomic_DNA"/>
</dbReference>
<dbReference type="GO" id="GO:0016020">
    <property type="term" value="C:membrane"/>
    <property type="evidence" value="ECO:0007669"/>
    <property type="project" value="TreeGrafter"/>
</dbReference>
<organism evidence="3 4">
    <name type="scientific">Microvirga flocculans</name>
    <dbReference type="NCBI Taxonomy" id="217168"/>
    <lineage>
        <taxon>Bacteria</taxon>
        <taxon>Pseudomonadati</taxon>
        <taxon>Pseudomonadota</taxon>
        <taxon>Alphaproteobacteria</taxon>
        <taxon>Hyphomicrobiales</taxon>
        <taxon>Methylobacteriaceae</taxon>
        <taxon>Microvirga</taxon>
    </lineage>
</organism>
<feature type="transmembrane region" description="Helical" evidence="1">
    <location>
        <begin position="176"/>
        <end position="194"/>
    </location>
</feature>
<keyword evidence="1" id="KW-0472">Membrane</keyword>
<dbReference type="GO" id="GO:0009103">
    <property type="term" value="P:lipopolysaccharide biosynthetic process"/>
    <property type="evidence" value="ECO:0007669"/>
    <property type="project" value="TreeGrafter"/>
</dbReference>
<evidence type="ECO:0000313" key="3">
    <source>
        <dbReference type="EMBL" id="MBB4039590.1"/>
    </source>
</evidence>
<comment type="caution">
    <text evidence="3">The sequence shown here is derived from an EMBL/GenBank/DDBJ whole genome shotgun (WGS) entry which is preliminary data.</text>
</comment>
<feature type="transmembrane region" description="Helical" evidence="1">
    <location>
        <begin position="104"/>
        <end position="122"/>
    </location>
</feature>
<feature type="transmembrane region" description="Helical" evidence="1">
    <location>
        <begin position="306"/>
        <end position="325"/>
    </location>
</feature>
<feature type="transmembrane region" description="Helical" evidence="1">
    <location>
        <begin position="21"/>
        <end position="43"/>
    </location>
</feature>
<name>A0A7W6IDP7_9HYPH</name>
<evidence type="ECO:0000256" key="1">
    <source>
        <dbReference type="SAM" id="Phobius"/>
    </source>
</evidence>
<reference evidence="3 4" key="1">
    <citation type="submission" date="2020-08" db="EMBL/GenBank/DDBJ databases">
        <title>Genomic Encyclopedia of Type Strains, Phase IV (KMG-IV): sequencing the most valuable type-strain genomes for metagenomic binning, comparative biology and taxonomic classification.</title>
        <authorList>
            <person name="Goeker M."/>
        </authorList>
    </citation>
    <scope>NUCLEOTIDE SEQUENCE [LARGE SCALE GENOMIC DNA]</scope>
    <source>
        <strain evidence="3 4">DSM 15743</strain>
    </source>
</reference>
<evidence type="ECO:0000313" key="4">
    <source>
        <dbReference type="Proteomes" id="UP000519439"/>
    </source>
</evidence>
<accession>A0A7W6IDP7</accession>
<dbReference type="RefSeq" id="WP_027317533.1">
    <property type="nucleotide sequence ID" value="NZ_JACIDC010000003.1"/>
</dbReference>
<dbReference type="Proteomes" id="UP000519439">
    <property type="component" value="Unassembled WGS sequence"/>
</dbReference>
<dbReference type="InterPro" id="IPR002656">
    <property type="entry name" value="Acyl_transf_3_dom"/>
</dbReference>
<keyword evidence="1" id="KW-0812">Transmembrane</keyword>
<feature type="transmembrane region" description="Helical" evidence="1">
    <location>
        <begin position="55"/>
        <end position="83"/>
    </location>
</feature>
<evidence type="ECO:0000259" key="2">
    <source>
        <dbReference type="Pfam" id="PF01757"/>
    </source>
</evidence>
<feature type="transmembrane region" description="Helical" evidence="1">
    <location>
        <begin position="244"/>
        <end position="262"/>
    </location>
</feature>
<protein>
    <submittedName>
        <fullName evidence="3">Peptidoglycan/LPS O-acetylase OafA/YrhL</fullName>
    </submittedName>
</protein>
<proteinExistence type="predicted"/>
<feature type="domain" description="Acyltransferase 3" evidence="2">
    <location>
        <begin position="17"/>
        <end position="353"/>
    </location>
</feature>
<keyword evidence="1" id="KW-1133">Transmembrane helix</keyword>
<dbReference type="Pfam" id="PF01757">
    <property type="entry name" value="Acyl_transf_3"/>
    <property type="match status" value="1"/>
</dbReference>
<dbReference type="InterPro" id="IPR050879">
    <property type="entry name" value="Acyltransferase_3"/>
</dbReference>